<evidence type="ECO:0000313" key="5">
    <source>
        <dbReference type="EMBL" id="JAR99393.1"/>
    </source>
</evidence>
<feature type="domain" description="Tubulin-specific chaperone C N-terminal" evidence="4">
    <location>
        <begin position="8"/>
        <end position="117"/>
    </location>
</feature>
<evidence type="ECO:0000256" key="2">
    <source>
        <dbReference type="ARBA" id="ARBA00022490"/>
    </source>
</evidence>
<sequence>MIQIPEFLLRRNEERQEFLKKKEENAHPSQAEAFKTAFKEKYSEIDEALNSCHHLEGDRNKISERLNEISRELNILSKFLSTSSMFLVAYDVKIFTQSIQQLHEKMADVEAKLLPKKKFGFSSRIDKKKEFKKTEDEIDATEKKCSPKIPITRANSCGFTF</sequence>
<dbReference type="AlphaFoldDB" id="A0A170XZI4"/>
<evidence type="ECO:0000256" key="1">
    <source>
        <dbReference type="ARBA" id="ARBA00004496"/>
    </source>
</evidence>
<reference evidence="5" key="1">
    <citation type="submission" date="2016-04" db="EMBL/GenBank/DDBJ databases">
        <authorList>
            <person name="Calderon-Fernandez G.M.Sr."/>
        </authorList>
    </citation>
    <scope>NUCLEOTIDE SEQUENCE</scope>
    <source>
        <strain evidence="5">Int1</strain>
        <tissue evidence="5">Integument</tissue>
    </source>
</reference>
<dbReference type="GO" id="GO:0015631">
    <property type="term" value="F:tubulin binding"/>
    <property type="evidence" value="ECO:0007669"/>
    <property type="project" value="InterPro"/>
</dbReference>
<dbReference type="GO" id="GO:0007023">
    <property type="term" value="P:post-chaperonin tubulin folding pathway"/>
    <property type="evidence" value="ECO:0007669"/>
    <property type="project" value="InterPro"/>
</dbReference>
<dbReference type="InterPro" id="IPR038397">
    <property type="entry name" value="TBCC_N_sf"/>
</dbReference>
<feature type="coiled-coil region" evidence="3">
    <location>
        <begin position="52"/>
        <end position="144"/>
    </location>
</feature>
<dbReference type="Gene3D" id="1.20.58.1250">
    <property type="entry name" value="Tubulin Binding Cofactor C, N-terminal domain"/>
    <property type="match status" value="1"/>
</dbReference>
<dbReference type="InterPro" id="IPR031925">
    <property type="entry name" value="TBCC_N"/>
</dbReference>
<dbReference type="Pfam" id="PF16752">
    <property type="entry name" value="TBCC_N"/>
    <property type="match status" value="1"/>
</dbReference>
<dbReference type="PANTHER" id="PTHR15139">
    <property type="entry name" value="TUBULIN FOLDING COFACTOR C"/>
    <property type="match status" value="1"/>
</dbReference>
<dbReference type="EMBL" id="GEMB01003861">
    <property type="protein sequence ID" value="JAR99393.1"/>
    <property type="molecule type" value="Transcribed_RNA"/>
</dbReference>
<dbReference type="InterPro" id="IPR027684">
    <property type="entry name" value="TBCC"/>
</dbReference>
<dbReference type="PANTHER" id="PTHR15139:SF0">
    <property type="entry name" value="TUBULIN-SPECIFIC CHAPERONE C"/>
    <property type="match status" value="1"/>
</dbReference>
<dbReference type="GO" id="GO:0005737">
    <property type="term" value="C:cytoplasm"/>
    <property type="evidence" value="ECO:0007669"/>
    <property type="project" value="UniProtKB-SubCell"/>
</dbReference>
<keyword evidence="3" id="KW-0175">Coiled coil</keyword>
<evidence type="ECO:0000256" key="3">
    <source>
        <dbReference type="SAM" id="Coils"/>
    </source>
</evidence>
<keyword evidence="2" id="KW-0963">Cytoplasm</keyword>
<comment type="subcellular location">
    <subcellularLocation>
        <location evidence="1">Cytoplasm</location>
    </subcellularLocation>
</comment>
<dbReference type="GO" id="GO:0007021">
    <property type="term" value="P:tubulin complex assembly"/>
    <property type="evidence" value="ECO:0007669"/>
    <property type="project" value="TreeGrafter"/>
</dbReference>
<accession>A0A170XZI4</accession>
<reference evidence="5" key="2">
    <citation type="journal article" date="2017" name="J. Med. Entomol.">
        <title>Transcriptome Analysis of the Triatoma infestans (Hemiptera: Reduviidae) Integument.</title>
        <authorList>
            <person name="Calderon-Fernandez G.M."/>
            <person name="Moriconi D.E."/>
            <person name="Dulbecco A.B."/>
            <person name="Juarez M.P."/>
        </authorList>
    </citation>
    <scope>NUCLEOTIDE SEQUENCE</scope>
    <source>
        <strain evidence="5">Int1</strain>
        <tissue evidence="5">Integument</tissue>
    </source>
</reference>
<protein>
    <submittedName>
        <fullName evidence="5">Tubulin-specific chaperone c</fullName>
    </submittedName>
</protein>
<proteinExistence type="predicted"/>
<organism evidence="5">
    <name type="scientific">Triatoma infestans</name>
    <name type="common">Assassin bug</name>
    <dbReference type="NCBI Taxonomy" id="30076"/>
    <lineage>
        <taxon>Eukaryota</taxon>
        <taxon>Metazoa</taxon>
        <taxon>Ecdysozoa</taxon>
        <taxon>Arthropoda</taxon>
        <taxon>Hexapoda</taxon>
        <taxon>Insecta</taxon>
        <taxon>Pterygota</taxon>
        <taxon>Neoptera</taxon>
        <taxon>Paraneoptera</taxon>
        <taxon>Hemiptera</taxon>
        <taxon>Heteroptera</taxon>
        <taxon>Panheteroptera</taxon>
        <taxon>Cimicomorpha</taxon>
        <taxon>Reduviidae</taxon>
        <taxon>Triatominae</taxon>
        <taxon>Triatoma</taxon>
    </lineage>
</organism>
<evidence type="ECO:0000259" key="4">
    <source>
        <dbReference type="Pfam" id="PF16752"/>
    </source>
</evidence>
<name>A0A170XZI4_TRIIF</name>